<proteinExistence type="predicted"/>
<feature type="coiled-coil region" evidence="4">
    <location>
        <begin position="443"/>
        <end position="481"/>
    </location>
</feature>
<dbReference type="Gene3D" id="1.25.40.10">
    <property type="entry name" value="Tetratricopeptide repeat domain"/>
    <property type="match status" value="2"/>
</dbReference>
<dbReference type="Pfam" id="PF00400">
    <property type="entry name" value="WD40"/>
    <property type="match status" value="1"/>
</dbReference>
<dbReference type="Proteomes" id="UP000660380">
    <property type="component" value="Unassembled WGS sequence"/>
</dbReference>
<protein>
    <submittedName>
        <fullName evidence="5">AAA-like domain-containing protein</fullName>
    </submittedName>
</protein>
<dbReference type="InterPro" id="IPR019734">
    <property type="entry name" value="TPR_rpt"/>
</dbReference>
<evidence type="ECO:0000256" key="1">
    <source>
        <dbReference type="ARBA" id="ARBA00022574"/>
    </source>
</evidence>
<feature type="repeat" description="WD" evidence="3">
    <location>
        <begin position="590"/>
        <end position="621"/>
    </location>
</feature>
<keyword evidence="2" id="KW-0677">Repeat</keyword>
<evidence type="ECO:0000313" key="5">
    <source>
        <dbReference type="EMBL" id="MBD2608789.1"/>
    </source>
</evidence>
<dbReference type="Pfam" id="PF14516">
    <property type="entry name" value="AAA_35"/>
    <property type="match status" value="1"/>
</dbReference>
<name>A0ABR8GZV5_9CYAN</name>
<dbReference type="RefSeq" id="WP_029637117.1">
    <property type="nucleotide sequence ID" value="NZ_JACJTA010000109.1"/>
</dbReference>
<dbReference type="SMART" id="SM00320">
    <property type="entry name" value="WD40"/>
    <property type="match status" value="1"/>
</dbReference>
<dbReference type="InterPro" id="IPR036322">
    <property type="entry name" value="WD40_repeat_dom_sf"/>
</dbReference>
<keyword evidence="4" id="KW-0175">Coiled coil</keyword>
<evidence type="ECO:0000256" key="2">
    <source>
        <dbReference type="ARBA" id="ARBA00022737"/>
    </source>
</evidence>
<comment type="caution">
    <text evidence="5">The sequence shown here is derived from an EMBL/GenBank/DDBJ whole genome shotgun (WGS) entry which is preliminary data.</text>
</comment>
<evidence type="ECO:0000256" key="4">
    <source>
        <dbReference type="SAM" id="Coils"/>
    </source>
</evidence>
<dbReference type="PANTHER" id="PTHR19848">
    <property type="entry name" value="WD40 REPEAT PROTEIN"/>
    <property type="match status" value="1"/>
</dbReference>
<sequence>MIPAPQPKYEYQVGGSLPADAPTYVTRQADKDLYRGLKAAEFCYVLNSRQMGKSSLRVRTMQRLQDEGVACAAIDITMIGTWDITPEQWYAGVIDCIVGSLYLYNKFNLDSWWESHGLLSPVQRLGKFIEDVLLVEISGQIVIFVDEIDSILSLSFSIDDFFALIRSCYNLRADNPEYKRITFALFGVATPSDLIADKKRTPFNIGRAIALTGFQFDEATTLADGFVGVSNPQAVLREILAWTGGQPFLTQKICKLVGRDAINPIPCRDAINRVFSVESQIEELVRSHVIKYWESQDEPEHLRTIRDRLLQNQQRAGRLLGLYQQILQRGEVAGDDSSEQMELRLSGLVVKEQVLKVSNRIYASVFNQSWVDEAFAKLRPYAQALTAWFDSGCQDESRLLRGQTLRDAQTWTVGKSLSDLDYQFLAASQQLDRQEVQIALDAERQAKQILADARQKAEIALEEERQANQRLAQAQQKTRRQTYIGAAILGVSLLGAVGVATVAEQARQVAEKATQNAFTAGEVEREGNSALERFKSNKYESVQSLVLAMKAGQTLKNLVKEKPSIVDYSALSPILSIQEILAEIQEKNTLEGHSFFVSSVAFSSDGKTIASGSWDKTIKIWYFDLDNLLSRSCQKLKGYLITHPEDLEPLTFCQQQNSDILLAATPVMVTAGETSARNGNFEDALAKFKTAKKWNSKLDINPQVKTDSLRLEVEGRKLANEGDFDGAIIKFKQAKQLNAKIDFDTDTDGVQNDPEKVAKELVSQALVQQAREIADKGDVDGATAKLKQAQQLNAKIDLDDNTEGVQTNPQAVAKKLFSQALVQQGKDLATQGNFDGAVAKFKQAQKLDAKVDLDPYNTDGVQTNIQAVAKDFTSKGFVDQGKQLARQGDINDAVAKLKQAQRIQPKVDINPDIDGVQNNPEKVAQDFYIAGLIDQAKDQLKQDEYSKALAVYKRIENFKPTKENLAKSENSFCRQASLQGYVKNVINDACEKAVKLAPNDADIRDSRGLARALTGNFKGAIEDFQVFIESTDDAEKKKQREAWVKDLQAGNNPFTPEVLEKL</sequence>
<organism evidence="5 6">
    <name type="scientific">Scytonema hofmannii FACHB-248</name>
    <dbReference type="NCBI Taxonomy" id="1842502"/>
    <lineage>
        <taxon>Bacteria</taxon>
        <taxon>Bacillati</taxon>
        <taxon>Cyanobacteriota</taxon>
        <taxon>Cyanophyceae</taxon>
        <taxon>Nostocales</taxon>
        <taxon>Scytonemataceae</taxon>
        <taxon>Scytonema</taxon>
    </lineage>
</organism>
<keyword evidence="6" id="KW-1185">Reference proteome</keyword>
<dbReference type="SUPFAM" id="SSF50978">
    <property type="entry name" value="WD40 repeat-like"/>
    <property type="match status" value="1"/>
</dbReference>
<accession>A0ABR8GZV5</accession>
<dbReference type="InterPro" id="IPR027417">
    <property type="entry name" value="P-loop_NTPase"/>
</dbReference>
<gene>
    <name evidence="5" type="ORF">H6G81_30795</name>
</gene>
<dbReference type="SUPFAM" id="SSF52540">
    <property type="entry name" value="P-loop containing nucleoside triphosphate hydrolases"/>
    <property type="match status" value="1"/>
</dbReference>
<dbReference type="Gene3D" id="2.130.10.10">
    <property type="entry name" value="YVTN repeat-like/Quinoprotein amine dehydrogenase"/>
    <property type="match status" value="1"/>
</dbReference>
<evidence type="ECO:0000313" key="6">
    <source>
        <dbReference type="Proteomes" id="UP000660380"/>
    </source>
</evidence>
<dbReference type="EMBL" id="JACJTA010000109">
    <property type="protein sequence ID" value="MBD2608789.1"/>
    <property type="molecule type" value="Genomic_DNA"/>
</dbReference>
<dbReference type="InterPro" id="IPR015943">
    <property type="entry name" value="WD40/YVTN_repeat-like_dom_sf"/>
</dbReference>
<dbReference type="InterPro" id="IPR001680">
    <property type="entry name" value="WD40_rpt"/>
</dbReference>
<reference evidence="5 6" key="1">
    <citation type="journal article" date="2020" name="ISME J.">
        <title>Comparative genomics reveals insights into cyanobacterial evolution and habitat adaptation.</title>
        <authorList>
            <person name="Chen M.Y."/>
            <person name="Teng W.K."/>
            <person name="Zhao L."/>
            <person name="Hu C.X."/>
            <person name="Zhou Y.K."/>
            <person name="Han B.P."/>
            <person name="Song L.R."/>
            <person name="Shu W.S."/>
        </authorList>
    </citation>
    <scope>NUCLEOTIDE SEQUENCE [LARGE SCALE GENOMIC DNA]</scope>
    <source>
        <strain evidence="5 6">FACHB-248</strain>
    </source>
</reference>
<dbReference type="InterPro" id="IPR011990">
    <property type="entry name" value="TPR-like_helical_dom_sf"/>
</dbReference>
<dbReference type="PROSITE" id="PS50294">
    <property type="entry name" value="WD_REPEATS_REGION"/>
    <property type="match status" value="1"/>
</dbReference>
<dbReference type="PROSITE" id="PS50082">
    <property type="entry name" value="WD_REPEATS_2"/>
    <property type="match status" value="1"/>
</dbReference>
<dbReference type="PANTHER" id="PTHR19848:SF8">
    <property type="entry name" value="F-BOX AND WD REPEAT DOMAIN CONTAINING 7"/>
    <property type="match status" value="1"/>
</dbReference>
<evidence type="ECO:0000256" key="3">
    <source>
        <dbReference type="PROSITE-ProRule" id="PRU00221"/>
    </source>
</evidence>
<dbReference type="SMART" id="SM00028">
    <property type="entry name" value="TPR"/>
    <property type="match status" value="5"/>
</dbReference>
<keyword evidence="1 3" id="KW-0853">WD repeat</keyword>
<dbReference type="SUPFAM" id="SSF48452">
    <property type="entry name" value="TPR-like"/>
    <property type="match status" value="1"/>
</dbReference>